<proteinExistence type="predicted"/>
<name>A0A9Q9UVS2_MOOP1</name>
<dbReference type="SUPFAM" id="SSF47598">
    <property type="entry name" value="Ribbon-helix-helix"/>
    <property type="match status" value="1"/>
</dbReference>
<evidence type="ECO:0000313" key="1">
    <source>
        <dbReference type="EMBL" id="WAN69124.1"/>
    </source>
</evidence>
<evidence type="ECO:0008006" key="2">
    <source>
        <dbReference type="Google" id="ProtNLM"/>
    </source>
</evidence>
<dbReference type="InterPro" id="IPR010985">
    <property type="entry name" value="Ribbon_hlx_hlx"/>
</dbReference>
<dbReference type="GO" id="GO:0006355">
    <property type="term" value="P:regulation of DNA-templated transcription"/>
    <property type="evidence" value="ECO:0007669"/>
    <property type="project" value="InterPro"/>
</dbReference>
<protein>
    <recommendedName>
        <fullName evidence="2">Ribbon-helix-helix protein CopG domain-containing protein</fullName>
    </recommendedName>
</protein>
<accession>A0A9Q9UVS2</accession>
<organism evidence="1">
    <name type="scientific">Moorena producens (strain JHB)</name>
    <dbReference type="NCBI Taxonomy" id="1454205"/>
    <lineage>
        <taxon>Bacteria</taxon>
        <taxon>Bacillati</taxon>
        <taxon>Cyanobacteriota</taxon>
        <taxon>Cyanophyceae</taxon>
        <taxon>Coleofasciculales</taxon>
        <taxon>Coleofasciculaceae</taxon>
        <taxon>Moorena</taxon>
    </lineage>
</organism>
<dbReference type="EMBL" id="CP017708">
    <property type="protein sequence ID" value="WAN69124.1"/>
    <property type="molecule type" value="Genomic_DNA"/>
</dbReference>
<gene>
    <name evidence="1" type="ORF">BJP36_42955</name>
</gene>
<dbReference type="AlphaFoldDB" id="A0A9Q9UVS2"/>
<reference evidence="1" key="2">
    <citation type="submission" date="2022-10" db="EMBL/GenBank/DDBJ databases">
        <authorList>
            <person name="Ngo T.-E."/>
        </authorList>
    </citation>
    <scope>NUCLEOTIDE SEQUENCE</scope>
    <source>
        <strain evidence="1">JHB</strain>
    </source>
</reference>
<sequence length="53" mass="6107">MRNTQTTQGEYKIRVNLMLTPSSIKKLDKMAKRLNFSPSELVEQFAKIDTPHA</sequence>
<dbReference type="Proteomes" id="UP000176944">
    <property type="component" value="Chromosome"/>
</dbReference>
<reference evidence="1" key="1">
    <citation type="journal article" date="2017" name="Proc. Natl. Acad. Sci. U.S.A.">
        <title>Comparative genomics uncovers the prolific and distinctive metabolic potential of the cyanobacterial genus Moorea.</title>
        <authorList>
            <person name="Leao T."/>
            <person name="Castelao G."/>
            <person name="Korobeynikov A."/>
            <person name="Monroe E.A."/>
            <person name="Podell S."/>
            <person name="Glukhov E."/>
            <person name="Allen E.E."/>
            <person name="Gerwick W.H."/>
            <person name="Gerwick L."/>
        </authorList>
    </citation>
    <scope>NUCLEOTIDE SEQUENCE</scope>
    <source>
        <strain evidence="1">JHB</strain>
    </source>
</reference>